<name>A0A016RV83_9BILA</name>
<gene>
    <name evidence="1" type="primary">Acey_s0369.g79</name>
    <name evidence="1" type="ORF">Y032_0369g79</name>
</gene>
<dbReference type="Proteomes" id="UP000024635">
    <property type="component" value="Unassembled WGS sequence"/>
</dbReference>
<keyword evidence="2" id="KW-1185">Reference proteome</keyword>
<protein>
    <submittedName>
        <fullName evidence="1">Uncharacterized protein</fullName>
    </submittedName>
</protein>
<organism evidence="1 2">
    <name type="scientific">Ancylostoma ceylanicum</name>
    <dbReference type="NCBI Taxonomy" id="53326"/>
    <lineage>
        <taxon>Eukaryota</taxon>
        <taxon>Metazoa</taxon>
        <taxon>Ecdysozoa</taxon>
        <taxon>Nematoda</taxon>
        <taxon>Chromadorea</taxon>
        <taxon>Rhabditida</taxon>
        <taxon>Rhabditina</taxon>
        <taxon>Rhabditomorpha</taxon>
        <taxon>Strongyloidea</taxon>
        <taxon>Ancylostomatidae</taxon>
        <taxon>Ancylostomatinae</taxon>
        <taxon>Ancylostoma</taxon>
    </lineage>
</organism>
<reference evidence="2" key="1">
    <citation type="journal article" date="2015" name="Nat. Genet.">
        <title>The genome and transcriptome of the zoonotic hookworm Ancylostoma ceylanicum identify infection-specific gene families.</title>
        <authorList>
            <person name="Schwarz E.M."/>
            <person name="Hu Y."/>
            <person name="Antoshechkin I."/>
            <person name="Miller M.M."/>
            <person name="Sternberg P.W."/>
            <person name="Aroian R.V."/>
        </authorList>
    </citation>
    <scope>NUCLEOTIDE SEQUENCE</scope>
    <source>
        <strain evidence="2">HY135</strain>
    </source>
</reference>
<evidence type="ECO:0000313" key="1">
    <source>
        <dbReference type="EMBL" id="EYB82002.1"/>
    </source>
</evidence>
<sequence>MLGIIDLFIDYIDFIDSSLFSPGDWQKHAYWGCSARPTPNYTSVDTFTTGNLTIHPVSPRGFFGSGNKMERCQCSAMSHQPS</sequence>
<dbReference type="AlphaFoldDB" id="A0A016RV83"/>
<dbReference type="EMBL" id="JARK01001705">
    <property type="protein sequence ID" value="EYB82002.1"/>
    <property type="molecule type" value="Genomic_DNA"/>
</dbReference>
<evidence type="ECO:0000313" key="2">
    <source>
        <dbReference type="Proteomes" id="UP000024635"/>
    </source>
</evidence>
<accession>A0A016RV83</accession>
<proteinExistence type="predicted"/>
<comment type="caution">
    <text evidence="1">The sequence shown here is derived from an EMBL/GenBank/DDBJ whole genome shotgun (WGS) entry which is preliminary data.</text>
</comment>